<dbReference type="Proteomes" id="UP000066284">
    <property type="component" value="Chromosome 1"/>
</dbReference>
<sequence>MADTVASPVAATSLGWVAWSMEVWDREVMEEQAPVIRKGMGTMTMRET</sequence>
<dbReference type="AlphaFoldDB" id="A0A0S4KME7"/>
<gene>
    <name evidence="1" type="ORF">NITINOP_0628</name>
</gene>
<keyword evidence="2" id="KW-1185">Reference proteome</keyword>
<evidence type="ECO:0000313" key="1">
    <source>
        <dbReference type="EMBL" id="CUQ65603.1"/>
    </source>
</evidence>
<evidence type="ECO:0000313" key="2">
    <source>
        <dbReference type="Proteomes" id="UP000066284"/>
    </source>
</evidence>
<name>A0A0S4KME7_9BACT</name>
<protein>
    <submittedName>
        <fullName evidence="1">Uncharacterized protein</fullName>
    </submittedName>
</protein>
<organism evidence="1 2">
    <name type="scientific">Candidatus Nitrospira inopinata</name>
    <dbReference type="NCBI Taxonomy" id="1715989"/>
    <lineage>
        <taxon>Bacteria</taxon>
        <taxon>Pseudomonadati</taxon>
        <taxon>Nitrospirota</taxon>
        <taxon>Nitrospiria</taxon>
        <taxon>Nitrospirales</taxon>
        <taxon>Nitrospiraceae</taxon>
        <taxon>Nitrospira</taxon>
    </lineage>
</organism>
<dbReference type="KEGG" id="nio:NITINOP_0628"/>
<proteinExistence type="predicted"/>
<accession>A0A0S4KME7</accession>
<dbReference type="EMBL" id="LN885086">
    <property type="protein sequence ID" value="CUQ65603.1"/>
    <property type="molecule type" value="Genomic_DNA"/>
</dbReference>
<reference evidence="2" key="1">
    <citation type="submission" date="2015-09" db="EMBL/GenBank/DDBJ databases">
        <authorList>
            <person name="Daims H."/>
        </authorList>
    </citation>
    <scope>NUCLEOTIDE SEQUENCE [LARGE SCALE GENOMIC DNA]</scope>
</reference>